<evidence type="ECO:0008006" key="3">
    <source>
        <dbReference type="Google" id="ProtNLM"/>
    </source>
</evidence>
<evidence type="ECO:0000313" key="2">
    <source>
        <dbReference type="Proteomes" id="UP000638462"/>
    </source>
</evidence>
<evidence type="ECO:0000313" key="1">
    <source>
        <dbReference type="EMBL" id="GGF01321.1"/>
    </source>
</evidence>
<organism evidence="1 2">
    <name type="scientific">Pseudoalteromonas gelatinilytica</name>
    <dbReference type="NCBI Taxonomy" id="1703256"/>
    <lineage>
        <taxon>Bacteria</taxon>
        <taxon>Pseudomonadati</taxon>
        <taxon>Pseudomonadota</taxon>
        <taxon>Gammaproteobacteria</taxon>
        <taxon>Alteromonadales</taxon>
        <taxon>Pseudoalteromonadaceae</taxon>
        <taxon>Pseudoalteromonas</taxon>
    </lineage>
</organism>
<gene>
    <name evidence="1" type="ORF">GCM10008027_27750</name>
</gene>
<dbReference type="RefSeq" id="WP_188729719.1">
    <property type="nucleotide sequence ID" value="NZ_BMIT01000010.1"/>
</dbReference>
<dbReference type="Proteomes" id="UP000638462">
    <property type="component" value="Unassembled WGS sequence"/>
</dbReference>
<sequence length="105" mass="11415">MLKITLLLSLLLCPLITYAGSSFRLSNGDLVLKDMSKIEILDKLGTPILKDVQSLGIDTGGNVKVGKKVETWSYKLKGSIGGEYLVSITFQGDKVIDIASEQKKN</sequence>
<dbReference type="EMBL" id="BMIT01000010">
    <property type="protein sequence ID" value="GGF01321.1"/>
    <property type="molecule type" value="Genomic_DNA"/>
</dbReference>
<accession>A0ABQ1TQX5</accession>
<reference evidence="2" key="1">
    <citation type="journal article" date="2019" name="Int. J. Syst. Evol. Microbiol.">
        <title>The Global Catalogue of Microorganisms (GCM) 10K type strain sequencing project: providing services to taxonomists for standard genome sequencing and annotation.</title>
        <authorList>
            <consortium name="The Broad Institute Genomics Platform"/>
            <consortium name="The Broad Institute Genome Sequencing Center for Infectious Disease"/>
            <person name="Wu L."/>
            <person name="Ma J."/>
        </authorList>
    </citation>
    <scope>NUCLEOTIDE SEQUENCE [LARGE SCALE GENOMIC DNA]</scope>
    <source>
        <strain evidence="2">CGMCC 1.15394</strain>
    </source>
</reference>
<name>A0ABQ1TQX5_9GAMM</name>
<protein>
    <recommendedName>
        <fullName evidence="3">DUF2845 domain-containing protein</fullName>
    </recommendedName>
</protein>
<proteinExistence type="predicted"/>
<comment type="caution">
    <text evidence="1">The sequence shown here is derived from an EMBL/GenBank/DDBJ whole genome shotgun (WGS) entry which is preliminary data.</text>
</comment>
<keyword evidence="2" id="KW-1185">Reference proteome</keyword>